<organism evidence="1 2">
    <name type="scientific">Pseudomonas phage phiK7A1</name>
    <dbReference type="NCBI Taxonomy" id="2759194"/>
    <lineage>
        <taxon>Viruses</taxon>
        <taxon>Duplodnaviria</taxon>
        <taxon>Heunggongvirae</taxon>
        <taxon>Uroviricota</taxon>
        <taxon>Caudoviricetes</taxon>
        <taxon>Vandenendeviridae</taxon>
        <taxon>Gorskivirinae</taxon>
        <taxon>Torinovirus</taxon>
        <taxon>Torinovirus K7A1</taxon>
    </lineage>
</organism>
<accession>A0A7H0XFQ6</accession>
<evidence type="ECO:0000313" key="2">
    <source>
        <dbReference type="Proteomes" id="UP000516415"/>
    </source>
</evidence>
<dbReference type="EMBL" id="MT740307">
    <property type="protein sequence ID" value="QNR53846.1"/>
    <property type="molecule type" value="Genomic_DNA"/>
</dbReference>
<protein>
    <submittedName>
        <fullName evidence="1">Uncharacterized protein</fullName>
    </submittedName>
</protein>
<reference evidence="1 2" key="1">
    <citation type="submission" date="2020-07" db="EMBL/GenBank/DDBJ databases">
        <authorList>
            <person name="Martino G."/>
            <person name="Holtappels D."/>
            <person name="Wagemans J."/>
            <person name="Lavigne R."/>
            <person name="Turina M."/>
            <person name="Ciuffo M."/>
        </authorList>
    </citation>
    <scope>NUCLEOTIDE SEQUENCE [LARGE SCALE GENOMIC DNA]</scope>
</reference>
<name>A0A7H0XFQ6_9CAUD</name>
<sequence>MMQQKNTLRLIRLARKMVKVVTQIRAKLESHQAFQANEIQQNDMVWFLRIPQVSL</sequence>
<proteinExistence type="predicted"/>
<gene>
    <name evidence="1" type="ORF">phiK7A1_057</name>
</gene>
<evidence type="ECO:0000313" key="1">
    <source>
        <dbReference type="EMBL" id="QNR53846.1"/>
    </source>
</evidence>
<dbReference type="Proteomes" id="UP000516415">
    <property type="component" value="Segment"/>
</dbReference>
<keyword evidence="2" id="KW-1185">Reference proteome</keyword>